<keyword evidence="1" id="KW-0812">Transmembrane</keyword>
<accession>A0A6N2V9V7</accession>
<feature type="transmembrane region" description="Helical" evidence="1">
    <location>
        <begin position="144"/>
        <end position="163"/>
    </location>
</feature>
<name>A0A6N2V9V7_9FIRM</name>
<dbReference type="EMBL" id="CACRSL010000005">
    <property type="protein sequence ID" value="VYT25171.1"/>
    <property type="molecule type" value="Genomic_DNA"/>
</dbReference>
<proteinExistence type="predicted"/>
<organism evidence="2">
    <name type="scientific">uncultured Anaerotruncus sp</name>
    <dbReference type="NCBI Taxonomy" id="905011"/>
    <lineage>
        <taxon>Bacteria</taxon>
        <taxon>Bacillati</taxon>
        <taxon>Bacillota</taxon>
        <taxon>Clostridia</taxon>
        <taxon>Eubacteriales</taxon>
        <taxon>Oscillospiraceae</taxon>
        <taxon>Anaerotruncus</taxon>
        <taxon>environmental samples</taxon>
    </lineage>
</organism>
<keyword evidence="1" id="KW-0472">Membrane</keyword>
<feature type="transmembrane region" description="Helical" evidence="1">
    <location>
        <begin position="109"/>
        <end position="132"/>
    </location>
</feature>
<gene>
    <name evidence="2" type="ORF">AULFYP135_02280</name>
</gene>
<feature type="transmembrane region" description="Helical" evidence="1">
    <location>
        <begin position="39"/>
        <end position="57"/>
    </location>
</feature>
<feature type="transmembrane region" description="Helical" evidence="1">
    <location>
        <begin position="69"/>
        <end position="89"/>
    </location>
</feature>
<keyword evidence="1" id="KW-1133">Transmembrane helix</keyword>
<evidence type="ECO:0000256" key="1">
    <source>
        <dbReference type="SAM" id="Phobius"/>
    </source>
</evidence>
<feature type="transmembrane region" description="Helical" evidence="1">
    <location>
        <begin position="243"/>
        <end position="260"/>
    </location>
</feature>
<feature type="transmembrane region" description="Helical" evidence="1">
    <location>
        <begin position="175"/>
        <end position="197"/>
    </location>
</feature>
<feature type="transmembrane region" description="Helical" evidence="1">
    <location>
        <begin position="209"/>
        <end position="231"/>
    </location>
</feature>
<evidence type="ECO:0000313" key="2">
    <source>
        <dbReference type="EMBL" id="VYT25171.1"/>
    </source>
</evidence>
<sequence length="277" mass="30219">MLFYGVITFLCAVLCIPLRIYMELQCIDPFTGFYEGGTALRWLYVLLVGAAILCLLLPKRESRRNVKPVSGRICLLPAGILLALSAAASAWSTLGQLLVQVWNKTGASLLIGTVVCLVAAAVSSLVFGGLFFFGRSRQNGFQPLLLLAPVLWILQLLIQRFSQFTALSSISDQKIFVAFLVFSCLFLLFHARAVGGVDPDRGRRWSVPLGYGVFLLGAPLAAGIAAVRFAGIGAYPTLSDVDLLLVASMALYALVYSYTVSREQYLVEQSGRMLHRE</sequence>
<dbReference type="AlphaFoldDB" id="A0A6N2V9V7"/>
<protein>
    <submittedName>
        <fullName evidence="2">Uncharacterized protein</fullName>
    </submittedName>
</protein>
<reference evidence="2" key="1">
    <citation type="submission" date="2019-11" db="EMBL/GenBank/DDBJ databases">
        <authorList>
            <person name="Feng L."/>
        </authorList>
    </citation>
    <scope>NUCLEOTIDE SEQUENCE</scope>
    <source>
        <strain evidence="2">AundefinedLFYP135</strain>
    </source>
</reference>